<reference evidence="2 3" key="1">
    <citation type="journal article" date="2019" name="Int. J. Syst. Evol. Microbiol.">
        <title>The Global Catalogue of Microorganisms (GCM) 10K type strain sequencing project: providing services to taxonomists for standard genome sequencing and annotation.</title>
        <authorList>
            <consortium name="The Broad Institute Genomics Platform"/>
            <consortium name="The Broad Institute Genome Sequencing Center for Infectious Disease"/>
            <person name="Wu L."/>
            <person name="Ma J."/>
        </authorList>
    </citation>
    <scope>NUCLEOTIDE SEQUENCE [LARGE SCALE GENOMIC DNA]</scope>
    <source>
        <strain evidence="2 3">JCM 14549</strain>
    </source>
</reference>
<sequence length="94" mass="9000">MTEAKVRAAAAGRTCVRWGTAREVTDLVPPEPTMSTSPAPATGGPAAPDTPPPVPGEPASGAPASAEPGGPGLLIIGSGADDAPVCDADGVCAL</sequence>
<evidence type="ECO:0000256" key="1">
    <source>
        <dbReference type="SAM" id="MobiDB-lite"/>
    </source>
</evidence>
<evidence type="ECO:0000313" key="3">
    <source>
        <dbReference type="Proteomes" id="UP001403094"/>
    </source>
</evidence>
<dbReference type="Proteomes" id="UP001403094">
    <property type="component" value="Unassembled WGS sequence"/>
</dbReference>
<protein>
    <submittedName>
        <fullName evidence="2">Uncharacterized protein</fullName>
    </submittedName>
</protein>
<feature type="compositionally biased region" description="Low complexity" evidence="1">
    <location>
        <begin position="57"/>
        <end position="77"/>
    </location>
</feature>
<organism evidence="2 3">
    <name type="scientific">Streptomyces cheonanensis</name>
    <dbReference type="NCBI Taxonomy" id="312720"/>
    <lineage>
        <taxon>Bacteria</taxon>
        <taxon>Bacillati</taxon>
        <taxon>Actinomycetota</taxon>
        <taxon>Actinomycetes</taxon>
        <taxon>Kitasatosporales</taxon>
        <taxon>Streptomycetaceae</taxon>
        <taxon>Streptomyces</taxon>
    </lineage>
</organism>
<feature type="region of interest" description="Disordered" evidence="1">
    <location>
        <begin position="22"/>
        <end position="80"/>
    </location>
</feature>
<dbReference type="EMBL" id="BAAANQ010000001">
    <property type="protein sequence ID" value="GAA2042138.1"/>
    <property type="molecule type" value="Genomic_DNA"/>
</dbReference>
<keyword evidence="3" id="KW-1185">Reference proteome</keyword>
<proteinExistence type="predicted"/>
<comment type="caution">
    <text evidence="2">The sequence shown here is derived from an EMBL/GenBank/DDBJ whole genome shotgun (WGS) entry which is preliminary data.</text>
</comment>
<gene>
    <name evidence="2" type="ORF">GCM10009757_05270</name>
</gene>
<accession>A0ABN2UR62</accession>
<feature type="compositionally biased region" description="Low complexity" evidence="1">
    <location>
        <begin position="36"/>
        <end position="47"/>
    </location>
</feature>
<name>A0ABN2UR62_9ACTN</name>
<evidence type="ECO:0000313" key="2">
    <source>
        <dbReference type="EMBL" id="GAA2042138.1"/>
    </source>
</evidence>